<dbReference type="EMBL" id="VRUR01000001">
    <property type="protein sequence ID" value="TXN36937.1"/>
    <property type="molecule type" value="Genomic_DNA"/>
</dbReference>
<protein>
    <submittedName>
        <fullName evidence="2">Uncharacterized protein</fullName>
    </submittedName>
</protein>
<comment type="caution">
    <text evidence="2">The sequence shown here is derived from an EMBL/GenBank/DDBJ whole genome shotgun (WGS) entry which is preliminary data.</text>
</comment>
<proteinExistence type="predicted"/>
<evidence type="ECO:0000256" key="1">
    <source>
        <dbReference type="SAM" id="Phobius"/>
    </source>
</evidence>
<dbReference type="Proteomes" id="UP000321456">
    <property type="component" value="Unassembled WGS sequence"/>
</dbReference>
<name>A0A5C8V5E7_9FLAO</name>
<accession>A0A5C8V5E7</accession>
<reference evidence="2 3" key="1">
    <citation type="submission" date="2019-08" db="EMBL/GenBank/DDBJ databases">
        <title>Professor.</title>
        <authorList>
            <person name="Park J.S."/>
        </authorList>
    </citation>
    <scope>NUCLEOTIDE SEQUENCE [LARGE SCALE GENOMIC DNA]</scope>
    <source>
        <strain evidence="2 3">176CP5-101</strain>
    </source>
</reference>
<keyword evidence="1" id="KW-1133">Transmembrane helix</keyword>
<feature type="transmembrane region" description="Helical" evidence="1">
    <location>
        <begin position="48"/>
        <end position="68"/>
    </location>
</feature>
<keyword evidence="1" id="KW-0472">Membrane</keyword>
<dbReference type="AlphaFoldDB" id="A0A5C8V5E7"/>
<keyword evidence="3" id="KW-1185">Reference proteome</keyword>
<sequence>MIKEIGMEKLEKHIKDRLEERKITPSAQAWDKIAAQIDTEEKPKQRGWYLYAIAASFIGILLVSIFFFKSEQPEGNTIPVEVVEDNNSKKDLIQPKEENINFKNKVQKESAVAEIDSNSTREDPSLDFKPVVLPIETEVAEETVKNPIQDSFLSDSNDLITQKVNEIVAQVTLLETTNEEVTDAEVDSLLRAAQRQILSEELFAENGAVDAMALLSEVEGELDGSFRDQIFDALKDGYFKLRTAVADRNN</sequence>
<keyword evidence="1" id="KW-0812">Transmembrane</keyword>
<gene>
    <name evidence="2" type="ORF">FVB32_01220</name>
</gene>
<evidence type="ECO:0000313" key="3">
    <source>
        <dbReference type="Proteomes" id="UP000321456"/>
    </source>
</evidence>
<evidence type="ECO:0000313" key="2">
    <source>
        <dbReference type="EMBL" id="TXN36937.1"/>
    </source>
</evidence>
<organism evidence="2 3">
    <name type="scientific">Flagellimonas hymeniacidonis</name>
    <dbReference type="NCBI Taxonomy" id="2603628"/>
    <lineage>
        <taxon>Bacteria</taxon>
        <taxon>Pseudomonadati</taxon>
        <taxon>Bacteroidota</taxon>
        <taxon>Flavobacteriia</taxon>
        <taxon>Flavobacteriales</taxon>
        <taxon>Flavobacteriaceae</taxon>
        <taxon>Flagellimonas</taxon>
    </lineage>
</organism>